<feature type="region of interest" description="Disordered" evidence="5">
    <location>
        <begin position="513"/>
        <end position="535"/>
    </location>
</feature>
<protein>
    <submittedName>
        <fullName evidence="7">Uncharacterized protein</fullName>
    </submittedName>
</protein>
<feature type="transmembrane region" description="Helical" evidence="6">
    <location>
        <begin position="130"/>
        <end position="152"/>
    </location>
</feature>
<evidence type="ECO:0000313" key="7">
    <source>
        <dbReference type="EMBL" id="KAK1922271.1"/>
    </source>
</evidence>
<feature type="compositionally biased region" description="Basic and acidic residues" evidence="5">
    <location>
        <begin position="679"/>
        <end position="691"/>
    </location>
</feature>
<evidence type="ECO:0000256" key="3">
    <source>
        <dbReference type="ARBA" id="ARBA00022989"/>
    </source>
</evidence>
<feature type="transmembrane region" description="Helical" evidence="6">
    <location>
        <begin position="179"/>
        <end position="199"/>
    </location>
</feature>
<feature type="transmembrane region" description="Helical" evidence="6">
    <location>
        <begin position="95"/>
        <end position="118"/>
    </location>
</feature>
<evidence type="ECO:0000256" key="1">
    <source>
        <dbReference type="ARBA" id="ARBA00004141"/>
    </source>
</evidence>
<accession>A0AAD9FNI5</accession>
<evidence type="ECO:0000313" key="8">
    <source>
        <dbReference type="Proteomes" id="UP001182556"/>
    </source>
</evidence>
<feature type="region of interest" description="Disordered" evidence="5">
    <location>
        <begin position="443"/>
        <end position="476"/>
    </location>
</feature>
<dbReference type="GO" id="GO:0004930">
    <property type="term" value="F:G protein-coupled receptor activity"/>
    <property type="evidence" value="ECO:0007669"/>
    <property type="project" value="TreeGrafter"/>
</dbReference>
<evidence type="ECO:0000256" key="2">
    <source>
        <dbReference type="ARBA" id="ARBA00022692"/>
    </source>
</evidence>
<comment type="caution">
    <text evidence="7">The sequence shown here is derived from an EMBL/GenBank/DDBJ whole genome shotgun (WGS) entry which is preliminary data.</text>
</comment>
<gene>
    <name evidence="7" type="ORF">DB88DRAFT_497736</name>
</gene>
<dbReference type="GO" id="GO:0005886">
    <property type="term" value="C:plasma membrane"/>
    <property type="evidence" value="ECO:0007669"/>
    <property type="project" value="TreeGrafter"/>
</dbReference>
<dbReference type="GO" id="GO:0007189">
    <property type="term" value="P:adenylate cyclase-activating G protein-coupled receptor signaling pathway"/>
    <property type="evidence" value="ECO:0007669"/>
    <property type="project" value="TreeGrafter"/>
</dbReference>
<feature type="region of interest" description="Disordered" evidence="5">
    <location>
        <begin position="554"/>
        <end position="598"/>
    </location>
</feature>
<keyword evidence="8" id="KW-1185">Reference proteome</keyword>
<keyword evidence="3 6" id="KW-1133">Transmembrane helix</keyword>
<keyword evidence="2 6" id="KW-0812">Transmembrane</keyword>
<evidence type="ECO:0000256" key="6">
    <source>
        <dbReference type="SAM" id="Phobius"/>
    </source>
</evidence>
<feature type="transmembrane region" description="Helical" evidence="6">
    <location>
        <begin position="279"/>
        <end position="303"/>
    </location>
</feature>
<evidence type="ECO:0000256" key="5">
    <source>
        <dbReference type="SAM" id="MobiDB-lite"/>
    </source>
</evidence>
<feature type="region of interest" description="Disordered" evidence="5">
    <location>
        <begin position="660"/>
        <end position="704"/>
    </location>
</feature>
<name>A0AAD9FNI5_PAPLA</name>
<keyword evidence="4 6" id="KW-0472">Membrane</keyword>
<sequence>MSFHETPAQVRAISISASVLAATSLSMCLVILGSSIWIWTHPRARTQLDRLSFRLLLWAIGAQVVYDITHIALFAPTGVTVESNVGCQVGMTFRVAMLSTVNYLITCIAINLMLTIVLGISPLDYHLERVYVGVSFFVGIIVPVIAACLHHFGWDPIFEMCYFTSADDRVRIRHFIVDLYLWQGITIIIAFVSVACTLGKLFRESRRTREAANFDTISMSTDVDRDSAECPHSLGPNSASSASPIRRFFNNKKQCECSTPSCQRIDMKQMALYQLQDKLIGVALRISLYPITLILINLFITIGDVFTAITHGVQSEQGFYLTALHRALCGARGIFFAALCIFVDPCLFRGLRMACEERRQAKLDKSHLGGSAYAPVGCSGKKKAGTVAQSVFQPSFDDKKPIDGPSDPIPWVAYDNYSPTYVPSGGIPLELLNDPLVLPGAASAQPTFGSRQPWSSNPSANEGGRSRRESPDSAADNRLLTIRSALATARGSTASMDFASFLQLEPESVRPLQPATRGWATPAVRQSTAATPSAPVWRSPNVFAISGSSPADVVADKGGDGIGPGALDPTSQNSVSPSTSTVQRPSESSRGSSRWRKESDLSLDIGHALAMGPGDGGEHGYGFSARQAETRAVLPSSSIRSKLGGQRIPSLPRLWKAAFEPESPSSRTPGATLGVLGPRAEEESMGKEKGARMGRAGQRTDERIGNEWLSSLEKLYEEAEAQL</sequence>
<feature type="compositionally biased region" description="Polar residues" evidence="5">
    <location>
        <begin position="444"/>
        <end position="460"/>
    </location>
</feature>
<feature type="transmembrane region" description="Helical" evidence="6">
    <location>
        <begin position="12"/>
        <end position="39"/>
    </location>
</feature>
<organism evidence="7 8">
    <name type="scientific">Papiliotrema laurentii</name>
    <name type="common">Cryptococcus laurentii</name>
    <dbReference type="NCBI Taxonomy" id="5418"/>
    <lineage>
        <taxon>Eukaryota</taxon>
        <taxon>Fungi</taxon>
        <taxon>Dikarya</taxon>
        <taxon>Basidiomycota</taxon>
        <taxon>Agaricomycotina</taxon>
        <taxon>Tremellomycetes</taxon>
        <taxon>Tremellales</taxon>
        <taxon>Rhynchogastremaceae</taxon>
        <taxon>Papiliotrema</taxon>
    </lineage>
</organism>
<dbReference type="AlphaFoldDB" id="A0AAD9FNI5"/>
<feature type="compositionally biased region" description="Polar residues" evidence="5">
    <location>
        <begin position="569"/>
        <end position="592"/>
    </location>
</feature>
<dbReference type="PANTHER" id="PTHR23112">
    <property type="entry name" value="G PROTEIN-COUPLED RECEPTOR 157-RELATED"/>
    <property type="match status" value="1"/>
</dbReference>
<dbReference type="Proteomes" id="UP001182556">
    <property type="component" value="Unassembled WGS sequence"/>
</dbReference>
<evidence type="ECO:0000256" key="4">
    <source>
        <dbReference type="ARBA" id="ARBA00023136"/>
    </source>
</evidence>
<dbReference type="EMBL" id="JAODAN010000009">
    <property type="protein sequence ID" value="KAK1922271.1"/>
    <property type="molecule type" value="Genomic_DNA"/>
</dbReference>
<proteinExistence type="predicted"/>
<feature type="transmembrane region" description="Helical" evidence="6">
    <location>
        <begin position="51"/>
        <end position="75"/>
    </location>
</feature>
<reference evidence="7" key="1">
    <citation type="submission" date="2023-02" db="EMBL/GenBank/DDBJ databases">
        <title>Identification and recombinant expression of a fungal hydrolase from Papiliotrema laurentii that hydrolyzes apple cutin and clears colloidal polyester polyurethane.</title>
        <authorList>
            <consortium name="DOE Joint Genome Institute"/>
            <person name="Roman V.A."/>
            <person name="Bojanowski C."/>
            <person name="Crable B.R."/>
            <person name="Wagner D.N."/>
            <person name="Hung C.S."/>
            <person name="Nadeau L.J."/>
            <person name="Schratz L."/>
            <person name="Haridas S."/>
            <person name="Pangilinan J."/>
            <person name="Lipzen A."/>
            <person name="Na H."/>
            <person name="Yan M."/>
            <person name="Ng V."/>
            <person name="Grigoriev I.V."/>
            <person name="Spatafora J.W."/>
            <person name="Barlow D."/>
            <person name="Biffinger J."/>
            <person name="Kelley-Loughnane N."/>
            <person name="Varaljay V.A."/>
            <person name="Crookes-Goodson W.J."/>
        </authorList>
    </citation>
    <scope>NUCLEOTIDE SEQUENCE</scope>
    <source>
        <strain evidence="7">5307AH</strain>
    </source>
</reference>
<comment type="subcellular location">
    <subcellularLocation>
        <location evidence="1">Membrane</location>
        <topology evidence="1">Multi-pass membrane protein</topology>
    </subcellularLocation>
</comment>
<dbReference type="PANTHER" id="PTHR23112:SF0">
    <property type="entry name" value="TRANSMEMBRANE PROTEIN 116"/>
    <property type="match status" value="1"/>
</dbReference>